<sequence length="176" mass="21180">MSTKKRVRIKSHSVLAVDRRACVCWDDLHVSLWHGDSYEKFWITVHDINWLSGEAQLHRYGMMRDRIDSSINDQVGWTREEAIAWDVKSLLQVKAWLTRIRQGEKFIMQEQDEYLEDRDVIPADLPYLPDIIVNSYDMNRYQAEWAVEWYLREVMQFPYAEYLFTWPPIDNIVCNF</sequence>
<comment type="caution">
    <text evidence="1">The sequence shown here is derived from an EMBL/GenBank/DDBJ whole genome shotgun (WGS) entry which is preliminary data.</text>
</comment>
<dbReference type="Proteomes" id="UP000229901">
    <property type="component" value="Unassembled WGS sequence"/>
</dbReference>
<protein>
    <submittedName>
        <fullName evidence="1">Uncharacterized protein</fullName>
    </submittedName>
</protein>
<evidence type="ECO:0000313" key="2">
    <source>
        <dbReference type="Proteomes" id="UP000229901"/>
    </source>
</evidence>
<name>A0A2H0V6C8_9BACT</name>
<organism evidence="1 2">
    <name type="scientific">Candidatus Falkowbacteria bacterium CG10_big_fil_rev_8_21_14_0_10_39_11</name>
    <dbReference type="NCBI Taxonomy" id="1974565"/>
    <lineage>
        <taxon>Bacteria</taxon>
        <taxon>Candidatus Falkowiibacteriota</taxon>
    </lineage>
</organism>
<proteinExistence type="predicted"/>
<reference evidence="2" key="1">
    <citation type="submission" date="2017-09" db="EMBL/GenBank/DDBJ databases">
        <title>Depth-based differentiation of microbial function through sediment-hosted aquifers and enrichment of novel symbionts in the deep terrestrial subsurface.</title>
        <authorList>
            <person name="Probst A.J."/>
            <person name="Ladd B."/>
            <person name="Jarett J.K."/>
            <person name="Geller-Mcgrath D.E."/>
            <person name="Sieber C.M.K."/>
            <person name="Emerson J.B."/>
            <person name="Anantharaman K."/>
            <person name="Thomas B.C."/>
            <person name="Malmstrom R."/>
            <person name="Stieglmeier M."/>
            <person name="Klingl A."/>
            <person name="Woyke T."/>
            <person name="Ryan C.M."/>
            <person name="Banfield J.F."/>
        </authorList>
    </citation>
    <scope>NUCLEOTIDE SEQUENCE [LARGE SCALE GENOMIC DNA]</scope>
</reference>
<dbReference type="EMBL" id="PFAP01000001">
    <property type="protein sequence ID" value="PIR94635.1"/>
    <property type="molecule type" value="Genomic_DNA"/>
</dbReference>
<gene>
    <name evidence="1" type="ORF">COT97_00020</name>
</gene>
<accession>A0A2H0V6C8</accession>
<dbReference type="AlphaFoldDB" id="A0A2H0V6C8"/>
<evidence type="ECO:0000313" key="1">
    <source>
        <dbReference type="EMBL" id="PIR94635.1"/>
    </source>
</evidence>